<protein>
    <submittedName>
        <fullName evidence="5">Transglycosylase SLT domain-containing protein</fullName>
    </submittedName>
</protein>
<feature type="domain" description="Transglycosylase SLT" evidence="4">
    <location>
        <begin position="235"/>
        <end position="342"/>
    </location>
</feature>
<gene>
    <name evidence="5" type="ORF">SAMN02746089_01890</name>
</gene>
<dbReference type="SUPFAM" id="SSF53955">
    <property type="entry name" value="Lysozyme-like"/>
    <property type="match status" value="1"/>
</dbReference>
<feature type="compositionally biased region" description="Polar residues" evidence="2">
    <location>
        <begin position="195"/>
        <end position="208"/>
    </location>
</feature>
<keyword evidence="3" id="KW-0732">Signal</keyword>
<dbReference type="PROSITE" id="PS00922">
    <property type="entry name" value="TRANSGLYCOSYLASE"/>
    <property type="match status" value="1"/>
</dbReference>
<dbReference type="Gene3D" id="1.10.530.10">
    <property type="match status" value="1"/>
</dbReference>
<reference evidence="5 6" key="1">
    <citation type="submission" date="2016-11" db="EMBL/GenBank/DDBJ databases">
        <authorList>
            <person name="Jaros S."/>
            <person name="Januszkiewicz K."/>
            <person name="Wedrychowicz H."/>
        </authorList>
    </citation>
    <scope>NUCLEOTIDE SEQUENCE [LARGE SCALE GENOMIC DNA]</scope>
    <source>
        <strain evidence="5 6">DSM 17918</strain>
    </source>
</reference>
<dbReference type="Proteomes" id="UP000184088">
    <property type="component" value="Unassembled WGS sequence"/>
</dbReference>
<dbReference type="EMBL" id="FQVH01000022">
    <property type="protein sequence ID" value="SHF42707.1"/>
    <property type="molecule type" value="Genomic_DNA"/>
</dbReference>
<dbReference type="PANTHER" id="PTHR37423">
    <property type="entry name" value="SOLUBLE LYTIC MUREIN TRANSGLYCOSYLASE-RELATED"/>
    <property type="match status" value="1"/>
</dbReference>
<dbReference type="InterPro" id="IPR023346">
    <property type="entry name" value="Lysozyme-like_dom_sf"/>
</dbReference>
<sequence length="357" mass="40166">MKFKQTVPAFLLSAVLMMGIPAQAGEHAPPLLQKNQNQQVQCFRHSFPEKTVFPFQQYKIVSQYGFSDSGFRPYTTFDVHGYVYAPFDGNLSSDEHDVTLQAGDVKLVFENAEPMLNDGPVQMGEKIAYADGTVKLHMFSRNMPVDFLFSFFPDKSELNLKKQMEEKAKSEFQTQFQMQLQAQQKKQKEEDKAQSGNAKNQRNTQPDNTGKADAQKSYAAVSLQRTLPKTEYDSIFDEAGKETNIDPLFLKTVAYVESGFNPKAVSPKGAVGIMQLMPQTAQMLGVKDVYNAEENIKAGAKYLRMMADAFNNNIDFTLAAYNAGPQAVKQYNGIPPYQETQNFVRTVKDLYASLNRK</sequence>
<dbReference type="GO" id="GO:0016020">
    <property type="term" value="C:membrane"/>
    <property type="evidence" value="ECO:0007669"/>
    <property type="project" value="InterPro"/>
</dbReference>
<dbReference type="InterPro" id="IPR008258">
    <property type="entry name" value="Transglycosylase_SLT_dom_1"/>
</dbReference>
<dbReference type="InterPro" id="IPR000189">
    <property type="entry name" value="Transglyc_AS"/>
</dbReference>
<evidence type="ECO:0000256" key="1">
    <source>
        <dbReference type="ARBA" id="ARBA00007734"/>
    </source>
</evidence>
<dbReference type="PANTHER" id="PTHR37423:SF2">
    <property type="entry name" value="MEMBRANE-BOUND LYTIC MUREIN TRANSGLYCOSYLASE C"/>
    <property type="match status" value="1"/>
</dbReference>
<dbReference type="GO" id="GO:0008933">
    <property type="term" value="F:peptidoglycan lytic transglycosylase activity"/>
    <property type="evidence" value="ECO:0007669"/>
    <property type="project" value="InterPro"/>
</dbReference>
<organism evidence="5 6">
    <name type="scientific">Caldanaerobius fijiensis DSM 17918</name>
    <dbReference type="NCBI Taxonomy" id="1121256"/>
    <lineage>
        <taxon>Bacteria</taxon>
        <taxon>Bacillati</taxon>
        <taxon>Bacillota</taxon>
        <taxon>Clostridia</taxon>
        <taxon>Thermoanaerobacterales</taxon>
        <taxon>Thermoanaerobacteraceae</taxon>
        <taxon>Caldanaerobius</taxon>
    </lineage>
</organism>
<dbReference type="STRING" id="1121256.SAMN02746089_01890"/>
<dbReference type="RefSeq" id="WP_073344525.1">
    <property type="nucleotide sequence ID" value="NZ_FQVH01000022.1"/>
</dbReference>
<feature type="compositionally biased region" description="Low complexity" evidence="2">
    <location>
        <begin position="172"/>
        <end position="184"/>
    </location>
</feature>
<proteinExistence type="inferred from homology"/>
<feature type="region of interest" description="Disordered" evidence="2">
    <location>
        <begin position="171"/>
        <end position="219"/>
    </location>
</feature>
<name>A0A1M5BKD1_9THEO</name>
<evidence type="ECO:0000313" key="6">
    <source>
        <dbReference type="Proteomes" id="UP000184088"/>
    </source>
</evidence>
<accession>A0A1M5BKD1</accession>
<comment type="similarity">
    <text evidence="1">Belongs to the transglycosylase Slt family.</text>
</comment>
<evidence type="ECO:0000256" key="3">
    <source>
        <dbReference type="SAM" id="SignalP"/>
    </source>
</evidence>
<feature type="signal peptide" evidence="3">
    <location>
        <begin position="1"/>
        <end position="24"/>
    </location>
</feature>
<keyword evidence="6" id="KW-1185">Reference proteome</keyword>
<dbReference type="Pfam" id="PF01464">
    <property type="entry name" value="SLT"/>
    <property type="match status" value="1"/>
</dbReference>
<dbReference type="CDD" id="cd00254">
    <property type="entry name" value="LT-like"/>
    <property type="match status" value="1"/>
</dbReference>
<feature type="chain" id="PRO_5012747888" evidence="3">
    <location>
        <begin position="25"/>
        <end position="357"/>
    </location>
</feature>
<evidence type="ECO:0000259" key="4">
    <source>
        <dbReference type="Pfam" id="PF01464"/>
    </source>
</evidence>
<dbReference type="AlphaFoldDB" id="A0A1M5BKD1"/>
<dbReference type="GO" id="GO:0000270">
    <property type="term" value="P:peptidoglycan metabolic process"/>
    <property type="evidence" value="ECO:0007669"/>
    <property type="project" value="InterPro"/>
</dbReference>
<evidence type="ECO:0000256" key="2">
    <source>
        <dbReference type="SAM" id="MobiDB-lite"/>
    </source>
</evidence>
<evidence type="ECO:0000313" key="5">
    <source>
        <dbReference type="EMBL" id="SHF42707.1"/>
    </source>
</evidence>